<sequence>MDIFTKGAFWDYWKTGSDEIKPTYEKFPNIKKEYWNDKDETAKIFNIETNFFDCESPFCMAFNEFNYLLKVDPELFTYDIEGIENYDDYMNKFNDEFKQPWDKDDHEWYNDLMDGSLKDEALEQKAIYEESWGDAKQSMINFYGWLMKTFKNFHELDYGLLEKLQDYWWKVNEHECTLFAKWRNYIRGPYANYYSNFLDVMKHEEEERCEVFDDHKLPVCCIRRFKLVKNSFKDKEEYVAIKENEHVDLKNTSKDAIHAYQEIFRMMDEVWMVTHTK</sequence>
<dbReference type="AlphaFoldDB" id="A0A6L2LP67"/>
<proteinExistence type="predicted"/>
<protein>
    <submittedName>
        <fullName evidence="1">Uncharacterized protein</fullName>
    </submittedName>
</protein>
<name>A0A6L2LP67_TANCI</name>
<reference evidence="1" key="1">
    <citation type="journal article" date="2019" name="Sci. Rep.">
        <title>Draft genome of Tanacetum cinerariifolium, the natural source of mosquito coil.</title>
        <authorList>
            <person name="Yamashiro T."/>
            <person name="Shiraishi A."/>
            <person name="Satake H."/>
            <person name="Nakayama K."/>
        </authorList>
    </citation>
    <scope>NUCLEOTIDE SEQUENCE</scope>
</reference>
<evidence type="ECO:0000313" key="1">
    <source>
        <dbReference type="EMBL" id="GEU62262.1"/>
    </source>
</evidence>
<gene>
    <name evidence="1" type="ORF">Tci_034240</name>
</gene>
<comment type="caution">
    <text evidence="1">The sequence shown here is derived from an EMBL/GenBank/DDBJ whole genome shotgun (WGS) entry which is preliminary data.</text>
</comment>
<dbReference type="EMBL" id="BKCJ010004644">
    <property type="protein sequence ID" value="GEU62262.1"/>
    <property type="molecule type" value="Genomic_DNA"/>
</dbReference>
<accession>A0A6L2LP67</accession>
<organism evidence="1">
    <name type="scientific">Tanacetum cinerariifolium</name>
    <name type="common">Dalmatian daisy</name>
    <name type="synonym">Chrysanthemum cinerariifolium</name>
    <dbReference type="NCBI Taxonomy" id="118510"/>
    <lineage>
        <taxon>Eukaryota</taxon>
        <taxon>Viridiplantae</taxon>
        <taxon>Streptophyta</taxon>
        <taxon>Embryophyta</taxon>
        <taxon>Tracheophyta</taxon>
        <taxon>Spermatophyta</taxon>
        <taxon>Magnoliopsida</taxon>
        <taxon>eudicotyledons</taxon>
        <taxon>Gunneridae</taxon>
        <taxon>Pentapetalae</taxon>
        <taxon>asterids</taxon>
        <taxon>campanulids</taxon>
        <taxon>Asterales</taxon>
        <taxon>Asteraceae</taxon>
        <taxon>Asteroideae</taxon>
        <taxon>Anthemideae</taxon>
        <taxon>Anthemidinae</taxon>
        <taxon>Tanacetum</taxon>
    </lineage>
</organism>